<dbReference type="AlphaFoldDB" id="A0A564Y1Z8"/>
<sequence>MINAKNPKKLLFLNLFLSQVEQCQNWLHKMQVRLHLLIIKILWALKPMFLGLTLISVLLEFSEKSSI</sequence>
<evidence type="ECO:0000256" key="1">
    <source>
        <dbReference type="SAM" id="Phobius"/>
    </source>
</evidence>
<dbReference type="Proteomes" id="UP000321570">
    <property type="component" value="Unassembled WGS sequence"/>
</dbReference>
<keyword evidence="1" id="KW-0812">Transmembrane</keyword>
<organism evidence="2 3">
    <name type="scientific">Hymenolepis diminuta</name>
    <name type="common">Rat tapeworm</name>
    <dbReference type="NCBI Taxonomy" id="6216"/>
    <lineage>
        <taxon>Eukaryota</taxon>
        <taxon>Metazoa</taxon>
        <taxon>Spiralia</taxon>
        <taxon>Lophotrochozoa</taxon>
        <taxon>Platyhelminthes</taxon>
        <taxon>Cestoda</taxon>
        <taxon>Eucestoda</taxon>
        <taxon>Cyclophyllidea</taxon>
        <taxon>Hymenolepididae</taxon>
        <taxon>Hymenolepis</taxon>
    </lineage>
</organism>
<keyword evidence="1" id="KW-0472">Membrane</keyword>
<feature type="transmembrane region" description="Helical" evidence="1">
    <location>
        <begin position="38"/>
        <end position="59"/>
    </location>
</feature>
<dbReference type="EMBL" id="CABIJS010000044">
    <property type="protein sequence ID" value="VUZ41069.1"/>
    <property type="molecule type" value="Genomic_DNA"/>
</dbReference>
<name>A0A564Y1Z8_HYMDI</name>
<gene>
    <name evidence="2" type="ORF">WMSIL1_LOCUS1962</name>
</gene>
<proteinExistence type="predicted"/>
<accession>A0A564Y1Z8</accession>
<reference evidence="2 3" key="1">
    <citation type="submission" date="2019-07" db="EMBL/GenBank/DDBJ databases">
        <authorList>
            <person name="Jastrzebski P J."/>
            <person name="Paukszto L."/>
            <person name="Jastrzebski P J."/>
        </authorList>
    </citation>
    <scope>NUCLEOTIDE SEQUENCE [LARGE SCALE GENOMIC DNA]</scope>
    <source>
        <strain evidence="2 3">WMS-il1</strain>
    </source>
</reference>
<keyword evidence="1" id="KW-1133">Transmembrane helix</keyword>
<evidence type="ECO:0000313" key="2">
    <source>
        <dbReference type="EMBL" id="VUZ41069.1"/>
    </source>
</evidence>
<keyword evidence="3" id="KW-1185">Reference proteome</keyword>
<protein>
    <submittedName>
        <fullName evidence="2">Uncharacterized protein</fullName>
    </submittedName>
</protein>
<evidence type="ECO:0000313" key="3">
    <source>
        <dbReference type="Proteomes" id="UP000321570"/>
    </source>
</evidence>